<proteinExistence type="predicted"/>
<dbReference type="AlphaFoldDB" id="A0A3N0XET0"/>
<comment type="caution">
    <text evidence="3">The sequence shown here is derived from an EMBL/GenBank/DDBJ whole genome shotgun (WGS) entry which is preliminary data.</text>
</comment>
<feature type="region of interest" description="Disordered" evidence="1">
    <location>
        <begin position="1"/>
        <end position="22"/>
    </location>
</feature>
<feature type="transmembrane region" description="Helical" evidence="2">
    <location>
        <begin position="102"/>
        <end position="119"/>
    </location>
</feature>
<name>A0A3N0XET0_ANAGA</name>
<evidence type="ECO:0000256" key="2">
    <source>
        <dbReference type="SAM" id="Phobius"/>
    </source>
</evidence>
<feature type="region of interest" description="Disordered" evidence="1">
    <location>
        <begin position="205"/>
        <end position="234"/>
    </location>
</feature>
<evidence type="ECO:0000313" key="4">
    <source>
        <dbReference type="Proteomes" id="UP000281406"/>
    </source>
</evidence>
<evidence type="ECO:0000256" key="1">
    <source>
        <dbReference type="SAM" id="MobiDB-lite"/>
    </source>
</evidence>
<organism evidence="3 4">
    <name type="scientific">Anabarilius grahami</name>
    <name type="common">Kanglang fish</name>
    <name type="synonym">Barilius grahami</name>
    <dbReference type="NCBI Taxonomy" id="495550"/>
    <lineage>
        <taxon>Eukaryota</taxon>
        <taxon>Metazoa</taxon>
        <taxon>Chordata</taxon>
        <taxon>Craniata</taxon>
        <taxon>Vertebrata</taxon>
        <taxon>Euteleostomi</taxon>
        <taxon>Actinopterygii</taxon>
        <taxon>Neopterygii</taxon>
        <taxon>Teleostei</taxon>
        <taxon>Ostariophysi</taxon>
        <taxon>Cypriniformes</taxon>
        <taxon>Xenocyprididae</taxon>
        <taxon>Xenocypridinae</taxon>
        <taxon>Xenocypridinae incertae sedis</taxon>
        <taxon>Anabarilius</taxon>
    </lineage>
</organism>
<accession>A0A3N0XET0</accession>
<protein>
    <submittedName>
        <fullName evidence="3">Uncharacterized protein</fullName>
    </submittedName>
</protein>
<evidence type="ECO:0000313" key="3">
    <source>
        <dbReference type="EMBL" id="ROI15864.1"/>
    </source>
</evidence>
<dbReference type="OrthoDB" id="6499071at2759"/>
<keyword evidence="2" id="KW-0812">Transmembrane</keyword>
<feature type="transmembrane region" description="Helical" evidence="2">
    <location>
        <begin position="74"/>
        <end position="96"/>
    </location>
</feature>
<keyword evidence="2" id="KW-0472">Membrane</keyword>
<keyword evidence="2" id="KW-1133">Transmembrane helix</keyword>
<sequence length="276" mass="29212">MADTPESSANMSAMPESPALPSAMPDSPAVMAVMAAMPECPVVTTTTPEPIIDMVVTLGPRWTIPRRLSSSRSALGIFSSAVVVFGPTSSVVVVTISTCSTMVVFSPASFAVVVTRGLIYKTVRRFHPKSVLEGNFAVLLSWRSVKSSEGQRSVVSGLALQEGIFMCQLPVTRCFSESSEKQRVTLSESSSAKFNEVAGCSSGASGYDAAAEQPSGPSVSTARGSQPSSSGRVLTDAVLEMQREVISSIREVAKELGEIKTALTEINCTMREFLNK</sequence>
<keyword evidence="4" id="KW-1185">Reference proteome</keyword>
<dbReference type="EMBL" id="RJVU01078462">
    <property type="protein sequence ID" value="ROI15864.1"/>
    <property type="molecule type" value="Genomic_DNA"/>
</dbReference>
<gene>
    <name evidence="3" type="ORF">DPX16_21371</name>
</gene>
<dbReference type="Proteomes" id="UP000281406">
    <property type="component" value="Unassembled WGS sequence"/>
</dbReference>
<reference evidence="3 4" key="1">
    <citation type="submission" date="2018-10" db="EMBL/GenBank/DDBJ databases">
        <title>Genome assembly for a Yunnan-Guizhou Plateau 3E fish, Anabarilius grahami (Regan), and its evolutionary and genetic applications.</title>
        <authorList>
            <person name="Jiang W."/>
        </authorList>
    </citation>
    <scope>NUCLEOTIDE SEQUENCE [LARGE SCALE GENOMIC DNA]</scope>
    <source>
        <strain evidence="3">AG-KIZ</strain>
        <tissue evidence="3">Muscle</tissue>
    </source>
</reference>
<feature type="compositionally biased region" description="Polar residues" evidence="1">
    <location>
        <begin position="215"/>
        <end position="232"/>
    </location>
</feature>
<feature type="compositionally biased region" description="Polar residues" evidence="1">
    <location>
        <begin position="1"/>
        <end position="11"/>
    </location>
</feature>